<name>A0A1A9I653_9BACT</name>
<dbReference type="PROSITE" id="PS51257">
    <property type="entry name" value="PROKAR_LIPOPROTEIN"/>
    <property type="match status" value="1"/>
</dbReference>
<dbReference type="KEGG" id="nia:A8C56_15415"/>
<accession>A0A1A9I653</accession>
<reference evidence="2 3" key="1">
    <citation type="submission" date="2016-05" db="EMBL/GenBank/DDBJ databases">
        <title>Niabella ginsenosidivorans BS26 whole genome sequencing.</title>
        <authorList>
            <person name="Im W.T."/>
            <person name="Siddiqi M.Z."/>
        </authorList>
    </citation>
    <scope>NUCLEOTIDE SEQUENCE [LARGE SCALE GENOMIC DNA]</scope>
    <source>
        <strain evidence="2 3">BS26</strain>
    </source>
</reference>
<dbReference type="STRING" id="1176587.A8C56_15415"/>
<proteinExistence type="predicted"/>
<evidence type="ECO:0000313" key="3">
    <source>
        <dbReference type="Proteomes" id="UP000077667"/>
    </source>
</evidence>
<dbReference type="Proteomes" id="UP000077667">
    <property type="component" value="Chromosome"/>
</dbReference>
<evidence type="ECO:0008006" key="4">
    <source>
        <dbReference type="Google" id="ProtNLM"/>
    </source>
</evidence>
<feature type="chain" id="PRO_5008389922" description="Lipoprotein" evidence="1">
    <location>
        <begin position="21"/>
        <end position="226"/>
    </location>
</feature>
<feature type="signal peptide" evidence="1">
    <location>
        <begin position="1"/>
        <end position="20"/>
    </location>
</feature>
<organism evidence="2 3">
    <name type="scientific">Niabella ginsenosidivorans</name>
    <dbReference type="NCBI Taxonomy" id="1176587"/>
    <lineage>
        <taxon>Bacteria</taxon>
        <taxon>Pseudomonadati</taxon>
        <taxon>Bacteroidota</taxon>
        <taxon>Chitinophagia</taxon>
        <taxon>Chitinophagales</taxon>
        <taxon>Chitinophagaceae</taxon>
        <taxon>Niabella</taxon>
    </lineage>
</organism>
<dbReference type="OrthoDB" id="671274at2"/>
<keyword evidence="1" id="KW-0732">Signal</keyword>
<dbReference type="EMBL" id="CP015772">
    <property type="protein sequence ID" value="ANH82171.1"/>
    <property type="molecule type" value="Genomic_DNA"/>
</dbReference>
<sequence length="226" mass="25108">MKLQSISLATVLLAAALASCKNGNNKTAEGQAGSFCKDSACMTEPLRFGSPTPDKPFVTVSFKDCKIDTIHWEKGKKEGATDIIFKDFIPNDVRPSKSYFSCDVVGDQYAWLKFNDCSTGRGYLIKLPFDKKVATSKYTSAINNFDPKFKVADGLVSYFDNTFIYVEDINTGKVAQTLLTDTGIKGVDYDDIHSFIDTVNITRSTIYAKLHYDGKEIVHNDPLTFK</sequence>
<evidence type="ECO:0000256" key="1">
    <source>
        <dbReference type="SAM" id="SignalP"/>
    </source>
</evidence>
<dbReference type="AlphaFoldDB" id="A0A1A9I653"/>
<keyword evidence="3" id="KW-1185">Reference proteome</keyword>
<protein>
    <recommendedName>
        <fullName evidence="4">Lipoprotein</fullName>
    </recommendedName>
</protein>
<evidence type="ECO:0000313" key="2">
    <source>
        <dbReference type="EMBL" id="ANH82171.1"/>
    </source>
</evidence>
<dbReference type="RefSeq" id="WP_067757863.1">
    <property type="nucleotide sequence ID" value="NZ_CP015772.1"/>
</dbReference>
<gene>
    <name evidence="2" type="ORF">A8C56_15415</name>
</gene>